<dbReference type="EMBL" id="LCTW02000030">
    <property type="protein sequence ID" value="KXX81646.1"/>
    <property type="molecule type" value="Genomic_DNA"/>
</dbReference>
<dbReference type="Pfam" id="PF00106">
    <property type="entry name" value="adh_short"/>
    <property type="match status" value="1"/>
</dbReference>
<dbReference type="CDD" id="cd05233">
    <property type="entry name" value="SDR_c"/>
    <property type="match status" value="1"/>
</dbReference>
<proteinExistence type="inferred from homology"/>
<sequence>MAHPGKTLLVVGSGPGIGRAVTMLFGSKRYSNVVLVARRAAQLKVEQAAVEQAVGPQVTIKTCAVDITDTDALLKALNDADEALGKPECVFFNAARVLPSSLLDHSVKDVEYDFKINVSALYTLAQRYMPHLVALAKADPAASKPALIVTSSMLPMEPIPQLFVLSLIKAAQRNLVQSLSMTYGPQGVLVGVINVAGPVAPTDTVRNPTDIAAKTWEWFEKGNDFEVVI</sequence>
<dbReference type="Proteomes" id="UP000078237">
    <property type="component" value="Unassembled WGS sequence"/>
</dbReference>
<dbReference type="OrthoDB" id="5336600at2759"/>
<gene>
    <name evidence="3" type="ORF">MMYC01_202039</name>
</gene>
<name>A0A175WD93_9PEZI</name>
<comment type="similarity">
    <text evidence="1">Belongs to the short-chain dehydrogenases/reductases (SDR) family.</text>
</comment>
<organism evidence="3 4">
    <name type="scientific">Madurella mycetomatis</name>
    <dbReference type="NCBI Taxonomy" id="100816"/>
    <lineage>
        <taxon>Eukaryota</taxon>
        <taxon>Fungi</taxon>
        <taxon>Dikarya</taxon>
        <taxon>Ascomycota</taxon>
        <taxon>Pezizomycotina</taxon>
        <taxon>Sordariomycetes</taxon>
        <taxon>Sordariomycetidae</taxon>
        <taxon>Sordariales</taxon>
        <taxon>Sordariales incertae sedis</taxon>
        <taxon>Madurella</taxon>
    </lineage>
</organism>
<dbReference type="AlphaFoldDB" id="A0A175WD93"/>
<dbReference type="SUPFAM" id="SSF51735">
    <property type="entry name" value="NAD(P)-binding Rossmann-fold domains"/>
    <property type="match status" value="1"/>
</dbReference>
<comment type="caution">
    <text evidence="3">The sequence shown here is derived from an EMBL/GenBank/DDBJ whole genome shotgun (WGS) entry which is preliminary data.</text>
</comment>
<keyword evidence="2" id="KW-0560">Oxidoreductase</keyword>
<dbReference type="VEuPathDB" id="FungiDB:MMYC01_202039"/>
<dbReference type="InterPro" id="IPR002347">
    <property type="entry name" value="SDR_fam"/>
</dbReference>
<evidence type="ECO:0000256" key="2">
    <source>
        <dbReference type="ARBA" id="ARBA00023002"/>
    </source>
</evidence>
<evidence type="ECO:0000256" key="1">
    <source>
        <dbReference type="ARBA" id="ARBA00006484"/>
    </source>
</evidence>
<dbReference type="STRING" id="100816.A0A175WD93"/>
<dbReference type="PANTHER" id="PTHR43669">
    <property type="entry name" value="5-KETO-D-GLUCONATE 5-REDUCTASE"/>
    <property type="match status" value="1"/>
</dbReference>
<accession>A0A175WD93</accession>
<dbReference type="Gene3D" id="3.40.50.720">
    <property type="entry name" value="NAD(P)-binding Rossmann-like Domain"/>
    <property type="match status" value="1"/>
</dbReference>
<dbReference type="GO" id="GO:0016491">
    <property type="term" value="F:oxidoreductase activity"/>
    <property type="evidence" value="ECO:0007669"/>
    <property type="project" value="UniProtKB-KW"/>
</dbReference>
<evidence type="ECO:0000313" key="4">
    <source>
        <dbReference type="Proteomes" id="UP000078237"/>
    </source>
</evidence>
<evidence type="ECO:0000313" key="3">
    <source>
        <dbReference type="EMBL" id="KXX81646.1"/>
    </source>
</evidence>
<keyword evidence="4" id="KW-1185">Reference proteome</keyword>
<dbReference type="InterPro" id="IPR036291">
    <property type="entry name" value="NAD(P)-bd_dom_sf"/>
</dbReference>
<dbReference type="PANTHER" id="PTHR43669:SF3">
    <property type="entry name" value="ALCOHOL DEHYDROGENASE, PUTATIVE (AFU_ORTHOLOGUE AFUA_3G03445)-RELATED"/>
    <property type="match status" value="1"/>
</dbReference>
<reference evidence="3 4" key="1">
    <citation type="journal article" date="2016" name="Genome Announc.">
        <title>Genome Sequence of Madurella mycetomatis mm55, Isolated from a Human Mycetoma Case in Sudan.</title>
        <authorList>
            <person name="Smit S."/>
            <person name="Derks M.F."/>
            <person name="Bervoets S."/>
            <person name="Fahal A."/>
            <person name="van Leeuwen W."/>
            <person name="van Belkum A."/>
            <person name="van de Sande W.W."/>
        </authorList>
    </citation>
    <scope>NUCLEOTIDE SEQUENCE [LARGE SCALE GENOMIC DNA]</scope>
    <source>
        <strain evidence="4">mm55</strain>
    </source>
</reference>
<protein>
    <submittedName>
        <fullName evidence="3">Uncharacterized protein</fullName>
    </submittedName>
</protein>